<accession>A0A212JE28</accession>
<dbReference type="InterPro" id="IPR008979">
    <property type="entry name" value="Galactose-bd-like_sf"/>
</dbReference>
<gene>
    <name evidence="3" type="ORF">KL86DYS1_11974</name>
</gene>
<dbReference type="GO" id="GO:0001681">
    <property type="term" value="F:sialate O-acetylesterase activity"/>
    <property type="evidence" value="ECO:0007669"/>
    <property type="project" value="InterPro"/>
</dbReference>
<dbReference type="SUPFAM" id="SSF52266">
    <property type="entry name" value="SGNH hydrolase"/>
    <property type="match status" value="1"/>
</dbReference>
<organism evidence="3">
    <name type="scientific">uncultured Dysgonomonas sp</name>
    <dbReference type="NCBI Taxonomy" id="206096"/>
    <lineage>
        <taxon>Bacteria</taxon>
        <taxon>Pseudomonadati</taxon>
        <taxon>Bacteroidota</taxon>
        <taxon>Bacteroidia</taxon>
        <taxon>Bacteroidales</taxon>
        <taxon>Dysgonomonadaceae</taxon>
        <taxon>Dysgonomonas</taxon>
        <taxon>environmental samples</taxon>
    </lineage>
</organism>
<feature type="domain" description="Sialate O-acetylesterase" evidence="2">
    <location>
        <begin position="414"/>
        <end position="509"/>
    </location>
</feature>
<dbReference type="Pfam" id="PF03629">
    <property type="entry name" value="SASA"/>
    <property type="match status" value="2"/>
</dbReference>
<keyword evidence="3" id="KW-0624">Polysaccharide degradation</keyword>
<proteinExistence type="predicted"/>
<keyword evidence="3" id="KW-0119">Carbohydrate metabolism</keyword>
<dbReference type="RefSeq" id="WP_296940358.1">
    <property type="nucleotide sequence ID" value="NZ_LT599032.1"/>
</dbReference>
<dbReference type="EMBL" id="FLUM01000001">
    <property type="protein sequence ID" value="SBV97679.1"/>
    <property type="molecule type" value="Genomic_DNA"/>
</dbReference>
<dbReference type="SUPFAM" id="SSF49785">
    <property type="entry name" value="Galactose-binding domain-like"/>
    <property type="match status" value="1"/>
</dbReference>
<dbReference type="PANTHER" id="PTHR22901:SF0">
    <property type="entry name" value="SIALATE O-ACETYLESTERASE"/>
    <property type="match status" value="1"/>
</dbReference>
<keyword evidence="3" id="KW-0858">Xylan degradation</keyword>
<dbReference type="GO" id="GO:0031176">
    <property type="term" value="F:endo-1,4-beta-xylanase activity"/>
    <property type="evidence" value="ECO:0007669"/>
    <property type="project" value="UniProtKB-EC"/>
</dbReference>
<dbReference type="InterPro" id="IPR013783">
    <property type="entry name" value="Ig-like_fold"/>
</dbReference>
<reference evidence="3" key="1">
    <citation type="submission" date="2016-04" db="EMBL/GenBank/DDBJ databases">
        <authorList>
            <person name="Evans L.H."/>
            <person name="Alamgir A."/>
            <person name="Owens N."/>
            <person name="Weber N.D."/>
            <person name="Virtaneva K."/>
            <person name="Barbian K."/>
            <person name="Babar A."/>
            <person name="Rosenke K."/>
        </authorList>
    </citation>
    <scope>NUCLEOTIDE SEQUENCE</scope>
    <source>
        <strain evidence="3">86-1</strain>
    </source>
</reference>
<protein>
    <submittedName>
        <fullName evidence="3">Endo-1,4-beta-xylanase</fullName>
        <ecNumber evidence="3">3.2.1.8</ecNumber>
    </submittedName>
</protein>
<dbReference type="InterPro" id="IPR036514">
    <property type="entry name" value="SGNH_hydro_sf"/>
</dbReference>
<keyword evidence="1 3" id="KW-0378">Hydrolase</keyword>
<dbReference type="InterPro" id="IPR005181">
    <property type="entry name" value="SASA"/>
</dbReference>
<sequence length="642" mass="72308">MMKSGKYISISLYKALLLLVLAISISGLQAAVKLPRLISDGMVLQRDIPLQLWGWASPKETVTVKFLDKSYQTKADKKGDWKITLPAQPAGGPYTIQINDIQLKDILIGDVWLCSGQSNMELPIRRTLDLYADEVKQVNNLMIRLFRVPMYYNFSEKEADYQGGNWKAATQENILDFSAVAYFFAKELYNKYEVPVGIINTATGGSPAEAWISGNALKNYPSLEAEAQKCAVPGFIEETRKQEQQASNEWYSAMIKADKGIGEWHKKNIDTSGWNDYYLPGLWKDKGMDVKNAVIWLRKEFEEAKEDEGKSATLRLGYIIDSDSAFVNGTFVGTTGYQYPPRIYRIPEGTLIAGKNTVAIRIVTNEWGGIKEDKPYKVIIGNKETDLTGEWKYRIGTELPPSPPNTFFQYKPMGLYNGMISPATNYKVKGILWYQGESNTSRAKEYRTLFPDLINDWREQRNEPQLPFIYAQLPELNRPWKQPVESGMAELREAQRLALSLPYTGMAVTLGFGEWNDIHPLNKRDVANRLALEAKRIAYGENIVSTGPQLENMQIEGNAVILTFDSVGEGLYSNSIINGFTIAGADKKYVWAEAAILNKNQVKVWSNQIQNPVSVRYAWADNPEGANLKNKEGLPASPFEAE</sequence>
<dbReference type="GO" id="GO:0045493">
    <property type="term" value="P:xylan catabolic process"/>
    <property type="evidence" value="ECO:0007669"/>
    <property type="project" value="UniProtKB-KW"/>
</dbReference>
<feature type="domain" description="Sialate O-acetylesterase" evidence="2">
    <location>
        <begin position="110"/>
        <end position="220"/>
    </location>
</feature>
<dbReference type="PANTHER" id="PTHR22901">
    <property type="entry name" value="SIALATE O-ACETYLESTERASE"/>
    <property type="match status" value="1"/>
</dbReference>
<dbReference type="InterPro" id="IPR039329">
    <property type="entry name" value="SIAE"/>
</dbReference>
<evidence type="ECO:0000259" key="2">
    <source>
        <dbReference type="Pfam" id="PF03629"/>
    </source>
</evidence>
<keyword evidence="3" id="KW-0326">Glycosidase</keyword>
<dbReference type="Gene3D" id="3.40.50.1110">
    <property type="entry name" value="SGNH hydrolase"/>
    <property type="match status" value="2"/>
</dbReference>
<dbReference type="AlphaFoldDB" id="A0A212JE28"/>
<name>A0A212JE28_9BACT</name>
<dbReference type="Gene3D" id="2.60.40.10">
    <property type="entry name" value="Immunoglobulins"/>
    <property type="match status" value="1"/>
</dbReference>
<evidence type="ECO:0000313" key="3">
    <source>
        <dbReference type="EMBL" id="SBV97679.1"/>
    </source>
</evidence>
<evidence type="ECO:0000256" key="1">
    <source>
        <dbReference type="ARBA" id="ARBA00022801"/>
    </source>
</evidence>
<dbReference type="EC" id="3.2.1.8" evidence="3"/>